<keyword evidence="3" id="KW-1185">Reference proteome</keyword>
<dbReference type="AlphaFoldDB" id="A0A251RGQ2"/>
<evidence type="ECO:0000256" key="1">
    <source>
        <dbReference type="SAM" id="Phobius"/>
    </source>
</evidence>
<reference evidence="2 3" key="1">
    <citation type="journal article" date="2013" name="Nat. Genet.">
        <title>The high-quality draft genome of peach (Prunus persica) identifies unique patterns of genetic diversity, domestication and genome evolution.</title>
        <authorList>
            <consortium name="International Peach Genome Initiative"/>
            <person name="Verde I."/>
            <person name="Abbott A.G."/>
            <person name="Scalabrin S."/>
            <person name="Jung S."/>
            <person name="Shu S."/>
            <person name="Marroni F."/>
            <person name="Zhebentyayeva T."/>
            <person name="Dettori M.T."/>
            <person name="Grimwood J."/>
            <person name="Cattonaro F."/>
            <person name="Zuccolo A."/>
            <person name="Rossini L."/>
            <person name="Jenkins J."/>
            <person name="Vendramin E."/>
            <person name="Meisel L.A."/>
            <person name="Decroocq V."/>
            <person name="Sosinski B."/>
            <person name="Prochnik S."/>
            <person name="Mitros T."/>
            <person name="Policriti A."/>
            <person name="Cipriani G."/>
            <person name="Dondini L."/>
            <person name="Ficklin S."/>
            <person name="Goodstein D.M."/>
            <person name="Xuan P."/>
            <person name="Del Fabbro C."/>
            <person name="Aramini V."/>
            <person name="Copetti D."/>
            <person name="Gonzalez S."/>
            <person name="Horner D.S."/>
            <person name="Falchi R."/>
            <person name="Lucas S."/>
            <person name="Mica E."/>
            <person name="Maldonado J."/>
            <person name="Lazzari B."/>
            <person name="Bielenberg D."/>
            <person name="Pirona R."/>
            <person name="Miculan M."/>
            <person name="Barakat A."/>
            <person name="Testolin R."/>
            <person name="Stella A."/>
            <person name="Tartarini S."/>
            <person name="Tonutti P."/>
            <person name="Arus P."/>
            <person name="Orellana A."/>
            <person name="Wells C."/>
            <person name="Main D."/>
            <person name="Vizzotto G."/>
            <person name="Silva H."/>
            <person name="Salamini F."/>
            <person name="Schmutz J."/>
            <person name="Morgante M."/>
            <person name="Rokhsar D.S."/>
        </authorList>
    </citation>
    <scope>NUCLEOTIDE SEQUENCE [LARGE SCALE GENOMIC DNA]</scope>
    <source>
        <strain evidence="3">cv. Nemared</strain>
    </source>
</reference>
<dbReference type="STRING" id="3760.A0A251RGQ2"/>
<proteinExistence type="predicted"/>
<dbReference type="EMBL" id="CM007651">
    <property type="protein sequence ID" value="ONI34335.1"/>
    <property type="molecule type" value="Genomic_DNA"/>
</dbReference>
<gene>
    <name evidence="2" type="ORF">PRUPE_1G475600</name>
</gene>
<dbReference type="Gramene" id="ONI34335">
    <property type="protein sequence ID" value="ONI34335"/>
    <property type="gene ID" value="PRUPE_1G475600"/>
</dbReference>
<dbReference type="InterPro" id="IPR004158">
    <property type="entry name" value="DUF247_pln"/>
</dbReference>
<evidence type="ECO:0000313" key="2">
    <source>
        <dbReference type="EMBL" id="ONI34335.1"/>
    </source>
</evidence>
<dbReference type="PANTHER" id="PTHR31170:SF17">
    <property type="match status" value="1"/>
</dbReference>
<dbReference type="Proteomes" id="UP000006882">
    <property type="component" value="Chromosome G1"/>
</dbReference>
<dbReference type="PANTHER" id="PTHR31170">
    <property type="entry name" value="BNAC04G53230D PROTEIN"/>
    <property type="match status" value="1"/>
</dbReference>
<protein>
    <submittedName>
        <fullName evidence="2">Uncharacterized protein</fullName>
    </submittedName>
</protein>
<organism evidence="2 3">
    <name type="scientific">Prunus persica</name>
    <name type="common">Peach</name>
    <name type="synonym">Amygdalus persica</name>
    <dbReference type="NCBI Taxonomy" id="3760"/>
    <lineage>
        <taxon>Eukaryota</taxon>
        <taxon>Viridiplantae</taxon>
        <taxon>Streptophyta</taxon>
        <taxon>Embryophyta</taxon>
        <taxon>Tracheophyta</taxon>
        <taxon>Spermatophyta</taxon>
        <taxon>Magnoliopsida</taxon>
        <taxon>eudicotyledons</taxon>
        <taxon>Gunneridae</taxon>
        <taxon>Pentapetalae</taxon>
        <taxon>rosids</taxon>
        <taxon>fabids</taxon>
        <taxon>Rosales</taxon>
        <taxon>Rosaceae</taxon>
        <taxon>Amygdaloideae</taxon>
        <taxon>Amygdaleae</taxon>
        <taxon>Prunus</taxon>
    </lineage>
</organism>
<name>A0A251RGQ2_PRUPE</name>
<keyword evidence="1" id="KW-0472">Membrane</keyword>
<keyword evidence="1" id="KW-0812">Transmembrane</keyword>
<accession>A0A251RGQ2</accession>
<dbReference type="Pfam" id="PF03140">
    <property type="entry name" value="DUF247"/>
    <property type="match status" value="1"/>
</dbReference>
<feature type="transmembrane region" description="Helical" evidence="1">
    <location>
        <begin position="81"/>
        <end position="107"/>
    </location>
</feature>
<evidence type="ECO:0000313" key="3">
    <source>
        <dbReference type="Proteomes" id="UP000006882"/>
    </source>
</evidence>
<keyword evidence="1" id="KW-1133">Transmembrane helix</keyword>
<sequence length="115" mass="13337">MDEFVNTEKDVEFLLKDGIVKNMLGDYNEVCTLINNLGKGIAVYRESFYFAILSERLNSYCRKPWNKWKANLRQHYFNTPWATISFIAAVLLLILTCIQAVCSIISVMPSKDQKY</sequence>